<keyword evidence="1" id="KW-0768">Sushi</keyword>
<dbReference type="Gene3D" id="2.40.10.10">
    <property type="entry name" value="Trypsin-like serine proteases"/>
    <property type="match status" value="1"/>
</dbReference>
<dbReference type="InterPro" id="IPR018114">
    <property type="entry name" value="TRYPSIN_HIS"/>
</dbReference>
<dbReference type="GO" id="GO:0004252">
    <property type="term" value="F:serine-type endopeptidase activity"/>
    <property type="evidence" value="ECO:0007669"/>
    <property type="project" value="InterPro"/>
</dbReference>
<dbReference type="PROSITE" id="PS50240">
    <property type="entry name" value="TRYPSIN_DOM"/>
    <property type="match status" value="1"/>
</dbReference>
<dbReference type="EC" id="3.4.21.84" evidence="10"/>
<keyword evidence="3 12" id="KW-0732">Signal</keyword>
<keyword evidence="16" id="KW-1185">Reference proteome</keyword>
<keyword evidence="6 11" id="KW-0720">Serine protease</keyword>
<comment type="similarity">
    <text evidence="8">Belongs to the peptidase S1 family. CLIP subfamily.</text>
</comment>
<dbReference type="PROSITE" id="PS51888">
    <property type="entry name" value="CLIP"/>
    <property type="match status" value="1"/>
</dbReference>
<reference evidence="15" key="1">
    <citation type="submission" date="2023-03" db="EMBL/GenBank/DDBJ databases">
        <title>Chromosome-level genomes of two armyworms, Mythimna separata and Mythimna loreyi, provide insights into the biosynthesis and reception of sex pheromones.</title>
        <authorList>
            <person name="Zhao H."/>
        </authorList>
    </citation>
    <scope>NUCLEOTIDE SEQUENCE</scope>
    <source>
        <strain evidence="15">BeijingLab</strain>
        <tissue evidence="15">Pupa</tissue>
    </source>
</reference>
<dbReference type="SMART" id="SM00680">
    <property type="entry name" value="CLIP"/>
    <property type="match status" value="1"/>
</dbReference>
<dbReference type="InterPro" id="IPR001314">
    <property type="entry name" value="Peptidase_S1A"/>
</dbReference>
<feature type="signal peptide" evidence="12">
    <location>
        <begin position="1"/>
        <end position="17"/>
    </location>
</feature>
<keyword evidence="4 11" id="KW-0378">Hydrolase</keyword>
<sequence length="414" mass="45667">MFLKVFFLFVYILVSEAQFEGEGCTKGGQQGVCRNLNRCQAAINDIRNRKNPQICSFDNADPIVCCVDGTTPQNPAVATTTKRPATTSTTEYMPPVYDYEVVDPNGTGGRCDPIPEALTAKKTGQKSFDKCIEYQEKYVYPCERGTALTGDLSRTNHCHHTADDLIIGGTDAAKFEFPHMVMLGYGEKLEDAQYQCGGTIISERFILTAGHCIASRDLGPITYVVVGALKRTDISDRSKIYKVKNITKHPDYNPPAKYNDIALVETETPIALDQYIVPACLPNGDPTVGSEEKVQATGWGLTRYSGDVSNVLQKVVLHKFTTAECMQKYPPVRLMKQGFNTQSQTCYGDREVSRDTCQGDSGGPIQIKSKKINCMYVVTGVTSFGKACGFVGEPGIYTRVLNYVPWIESIVWPN</sequence>
<dbReference type="PROSITE" id="PS00135">
    <property type="entry name" value="TRYPSIN_SER"/>
    <property type="match status" value="1"/>
</dbReference>
<comment type="catalytic activity">
    <reaction evidence="9">
        <text>Selective cleavage of 103-Arg-|-Ser-104 and 124-Ile-|-Ile-125 bonds in Limulus clotting factor B to form activated factor B. Cleavage of -Pro-Arg-|-Xaa- bonds in synthetic substrates.</text>
        <dbReference type="EC" id="3.4.21.84"/>
    </reaction>
</comment>
<dbReference type="InterPro" id="IPR001254">
    <property type="entry name" value="Trypsin_dom"/>
</dbReference>
<evidence type="ECO:0000256" key="10">
    <source>
        <dbReference type="ARBA" id="ARBA00066707"/>
    </source>
</evidence>
<comment type="caution">
    <text evidence="15">The sequence shown here is derived from an EMBL/GenBank/DDBJ whole genome shotgun (WGS) entry which is preliminary data.</text>
</comment>
<keyword evidence="7" id="KW-1015">Disulfide bond</keyword>
<gene>
    <name evidence="15" type="ORF">PYW07_013122</name>
</gene>
<evidence type="ECO:0000256" key="6">
    <source>
        <dbReference type="ARBA" id="ARBA00022825"/>
    </source>
</evidence>
<dbReference type="PRINTS" id="PR00722">
    <property type="entry name" value="CHYMOTRYPSIN"/>
</dbReference>
<dbReference type="AlphaFoldDB" id="A0AAD7Y5X8"/>
<evidence type="ECO:0000313" key="15">
    <source>
        <dbReference type="EMBL" id="KAJ8703828.1"/>
    </source>
</evidence>
<keyword evidence="2 11" id="KW-0645">Protease</keyword>
<name>A0AAD7Y5X8_MYTSE</name>
<dbReference type="EMBL" id="JARGEI010000032">
    <property type="protein sequence ID" value="KAJ8703828.1"/>
    <property type="molecule type" value="Genomic_DNA"/>
</dbReference>
<evidence type="ECO:0000256" key="12">
    <source>
        <dbReference type="SAM" id="SignalP"/>
    </source>
</evidence>
<evidence type="ECO:0000256" key="9">
    <source>
        <dbReference type="ARBA" id="ARBA00052079"/>
    </source>
</evidence>
<evidence type="ECO:0000256" key="8">
    <source>
        <dbReference type="ARBA" id="ARBA00024195"/>
    </source>
</evidence>
<dbReference type="FunFam" id="2.40.10.10:FF:000120">
    <property type="entry name" value="Putative serine protease"/>
    <property type="match status" value="1"/>
</dbReference>
<dbReference type="InterPro" id="IPR009003">
    <property type="entry name" value="Peptidase_S1_PA"/>
</dbReference>
<dbReference type="InterPro" id="IPR043504">
    <property type="entry name" value="Peptidase_S1_PA_chymotrypsin"/>
</dbReference>
<evidence type="ECO:0000259" key="14">
    <source>
        <dbReference type="PROSITE" id="PS51888"/>
    </source>
</evidence>
<evidence type="ECO:0000256" key="7">
    <source>
        <dbReference type="ARBA" id="ARBA00023157"/>
    </source>
</evidence>
<evidence type="ECO:0000313" key="16">
    <source>
        <dbReference type="Proteomes" id="UP001231518"/>
    </source>
</evidence>
<dbReference type="InterPro" id="IPR033116">
    <property type="entry name" value="TRYPSIN_SER"/>
</dbReference>
<dbReference type="PANTHER" id="PTHR24252">
    <property type="entry name" value="ACROSIN-RELATED"/>
    <property type="match status" value="1"/>
</dbReference>
<evidence type="ECO:0000256" key="5">
    <source>
        <dbReference type="ARBA" id="ARBA00022820"/>
    </source>
</evidence>
<evidence type="ECO:0000259" key="13">
    <source>
        <dbReference type="PROSITE" id="PS50240"/>
    </source>
</evidence>
<dbReference type="Pfam" id="PF00089">
    <property type="entry name" value="Trypsin"/>
    <property type="match status" value="1"/>
</dbReference>
<dbReference type="GO" id="GO:0042381">
    <property type="term" value="P:hemolymph coagulation"/>
    <property type="evidence" value="ECO:0007669"/>
    <property type="project" value="UniProtKB-KW"/>
</dbReference>
<dbReference type="CDD" id="cd00190">
    <property type="entry name" value="Tryp_SPc"/>
    <property type="match status" value="1"/>
</dbReference>
<evidence type="ECO:0000256" key="11">
    <source>
        <dbReference type="RuleBase" id="RU363034"/>
    </source>
</evidence>
<dbReference type="InterPro" id="IPR022700">
    <property type="entry name" value="CLIP"/>
</dbReference>
<proteinExistence type="inferred from homology"/>
<feature type="domain" description="Peptidase S1" evidence="13">
    <location>
        <begin position="166"/>
        <end position="412"/>
    </location>
</feature>
<organism evidence="15 16">
    <name type="scientific">Mythimna separata</name>
    <name type="common">Oriental armyworm</name>
    <name type="synonym">Pseudaletia separata</name>
    <dbReference type="NCBI Taxonomy" id="271217"/>
    <lineage>
        <taxon>Eukaryota</taxon>
        <taxon>Metazoa</taxon>
        <taxon>Ecdysozoa</taxon>
        <taxon>Arthropoda</taxon>
        <taxon>Hexapoda</taxon>
        <taxon>Insecta</taxon>
        <taxon>Pterygota</taxon>
        <taxon>Neoptera</taxon>
        <taxon>Endopterygota</taxon>
        <taxon>Lepidoptera</taxon>
        <taxon>Glossata</taxon>
        <taxon>Ditrysia</taxon>
        <taxon>Noctuoidea</taxon>
        <taxon>Noctuidae</taxon>
        <taxon>Noctuinae</taxon>
        <taxon>Hadenini</taxon>
        <taxon>Mythimna</taxon>
    </lineage>
</organism>
<evidence type="ECO:0000256" key="2">
    <source>
        <dbReference type="ARBA" id="ARBA00022670"/>
    </source>
</evidence>
<feature type="domain" description="Clip" evidence="14">
    <location>
        <begin position="23"/>
        <end position="66"/>
    </location>
</feature>
<keyword evidence="5" id="KW-0353">Hemolymph clotting</keyword>
<dbReference type="SMART" id="SM00020">
    <property type="entry name" value="Tryp_SPc"/>
    <property type="match status" value="1"/>
</dbReference>
<protein>
    <recommendedName>
        <fullName evidence="10">limulus clotting factor C</fullName>
        <ecNumber evidence="10">3.4.21.84</ecNumber>
    </recommendedName>
</protein>
<feature type="chain" id="PRO_5042071380" description="limulus clotting factor C" evidence="12">
    <location>
        <begin position="18"/>
        <end position="414"/>
    </location>
</feature>
<dbReference type="GO" id="GO:0006508">
    <property type="term" value="P:proteolysis"/>
    <property type="evidence" value="ECO:0007669"/>
    <property type="project" value="UniProtKB-KW"/>
</dbReference>
<evidence type="ECO:0000256" key="4">
    <source>
        <dbReference type="ARBA" id="ARBA00022801"/>
    </source>
</evidence>
<dbReference type="PANTHER" id="PTHR24252:SF7">
    <property type="entry name" value="HYALIN"/>
    <property type="match status" value="1"/>
</dbReference>
<evidence type="ECO:0000256" key="3">
    <source>
        <dbReference type="ARBA" id="ARBA00022729"/>
    </source>
</evidence>
<dbReference type="PROSITE" id="PS00134">
    <property type="entry name" value="TRYPSIN_HIS"/>
    <property type="match status" value="1"/>
</dbReference>
<accession>A0AAD7Y5X8</accession>
<dbReference type="SUPFAM" id="SSF50494">
    <property type="entry name" value="Trypsin-like serine proteases"/>
    <property type="match status" value="1"/>
</dbReference>
<dbReference type="Proteomes" id="UP001231518">
    <property type="component" value="Chromosome 31"/>
</dbReference>
<evidence type="ECO:0000256" key="1">
    <source>
        <dbReference type="ARBA" id="ARBA00022659"/>
    </source>
</evidence>